<keyword evidence="3" id="KW-1185">Reference proteome</keyword>
<dbReference type="HOGENOM" id="CLU_1438338_0_0_9"/>
<protein>
    <submittedName>
        <fullName evidence="2">Uncharacterized protein</fullName>
    </submittedName>
</protein>
<proteinExistence type="predicted"/>
<dbReference type="RefSeq" id="WP_006875723.1">
    <property type="nucleotide sequence ID" value="NZ_DS544185.1"/>
</dbReference>
<feature type="transmembrane region" description="Helical" evidence="1">
    <location>
        <begin position="89"/>
        <end position="110"/>
    </location>
</feature>
<organism evidence="2 3">
    <name type="scientific">Anaerotruncus colihominis DSM 17241</name>
    <dbReference type="NCBI Taxonomy" id="445972"/>
    <lineage>
        <taxon>Bacteria</taxon>
        <taxon>Bacillati</taxon>
        <taxon>Bacillota</taxon>
        <taxon>Clostridia</taxon>
        <taxon>Eubacteriales</taxon>
        <taxon>Oscillospiraceae</taxon>
        <taxon>Anaerotruncus</taxon>
    </lineage>
</organism>
<keyword evidence="1" id="KW-0812">Transmembrane</keyword>
<comment type="caution">
    <text evidence="2">The sequence shown here is derived from an EMBL/GenBank/DDBJ whole genome shotgun (WGS) entry which is preliminary data.</text>
</comment>
<feature type="transmembrane region" description="Helical" evidence="1">
    <location>
        <begin position="163"/>
        <end position="183"/>
    </location>
</feature>
<dbReference type="Proteomes" id="UP000003803">
    <property type="component" value="Unassembled WGS sequence"/>
</dbReference>
<reference evidence="2" key="2">
    <citation type="submission" date="2013-09" db="EMBL/GenBank/DDBJ databases">
        <title>Draft genome sequence of Anaerotruncus colihominis(DSM 17241).</title>
        <authorList>
            <person name="Sudarsanam P."/>
            <person name="Ley R."/>
            <person name="Guruge J."/>
            <person name="Turnbaugh P.J."/>
            <person name="Mahowald M."/>
            <person name="Liep D."/>
            <person name="Gordon J."/>
        </authorList>
    </citation>
    <scope>NUCLEOTIDE SEQUENCE</scope>
    <source>
        <strain evidence="2">DSM 17241</strain>
    </source>
</reference>
<evidence type="ECO:0000313" key="2">
    <source>
        <dbReference type="EMBL" id="EDS10223.1"/>
    </source>
</evidence>
<keyword evidence="1" id="KW-0472">Membrane</keyword>
<dbReference type="EMBL" id="ABGD02000024">
    <property type="protein sequence ID" value="EDS10223.1"/>
    <property type="molecule type" value="Genomic_DNA"/>
</dbReference>
<evidence type="ECO:0000313" key="3">
    <source>
        <dbReference type="Proteomes" id="UP000003803"/>
    </source>
</evidence>
<sequence>MKDQYKIDMKKLRTGGQTIWNVMTGVLSTTAIIFSISSSQSAKGAEAFLRTIFFGYPQSYLWMGICISACSYVLAAAIHIIAQKHWKKLRGYALMVWCASEFIFALYMLYRFWNRSTFMFPVYVLVHGIVFAAGCGLIVNKWVRSFTYNLWFAFRDSRVGLRLLAYGALGFVLIVLAVCFGFVGNLLC</sequence>
<reference evidence="2" key="1">
    <citation type="submission" date="2007-11" db="EMBL/GenBank/DDBJ databases">
        <authorList>
            <person name="Fulton L."/>
            <person name="Clifton S."/>
            <person name="Fulton B."/>
            <person name="Xu J."/>
            <person name="Minx P."/>
            <person name="Pepin K.H."/>
            <person name="Johnson M."/>
            <person name="Thiruvilangam P."/>
            <person name="Bhonagiri V."/>
            <person name="Nash W.E."/>
            <person name="Mardis E.R."/>
            <person name="Wilson R.K."/>
        </authorList>
    </citation>
    <scope>NUCLEOTIDE SEQUENCE [LARGE SCALE GENOMIC DNA]</scope>
    <source>
        <strain evidence="2">DSM 17241</strain>
    </source>
</reference>
<feature type="transmembrane region" description="Helical" evidence="1">
    <location>
        <begin position="122"/>
        <end position="143"/>
    </location>
</feature>
<gene>
    <name evidence="2" type="ORF">ANACOL_02819</name>
</gene>
<feature type="transmembrane region" description="Helical" evidence="1">
    <location>
        <begin position="60"/>
        <end position="82"/>
    </location>
</feature>
<feature type="transmembrane region" description="Helical" evidence="1">
    <location>
        <begin position="20"/>
        <end position="40"/>
    </location>
</feature>
<evidence type="ECO:0000256" key="1">
    <source>
        <dbReference type="SAM" id="Phobius"/>
    </source>
</evidence>
<keyword evidence="1" id="KW-1133">Transmembrane helix</keyword>
<name>B0PE34_9FIRM</name>
<dbReference type="AlphaFoldDB" id="B0PE34"/>
<accession>B0PE34</accession>